<keyword evidence="4" id="KW-1185">Reference proteome</keyword>
<dbReference type="EMBL" id="CP015054">
    <property type="protein sequence ID" value="QGN13426.1"/>
    <property type="molecule type" value="Genomic_DNA"/>
</dbReference>
<name>A0ABX6EPB6_KLUMA</name>
<evidence type="ECO:0000313" key="4">
    <source>
        <dbReference type="Proteomes" id="UP000422736"/>
    </source>
</evidence>
<dbReference type="Gene3D" id="3.40.50.300">
    <property type="entry name" value="P-loop containing nucleotide triphosphate hydrolases"/>
    <property type="match status" value="1"/>
</dbReference>
<evidence type="ECO:0000256" key="1">
    <source>
        <dbReference type="ARBA" id="ARBA00022741"/>
    </source>
</evidence>
<sequence length="132" mass="14885">MTHLDNLRKYPNFILLCTSNLKNNIDPAFLDRLDVSFFVDFPSVATCFQILKNLTDEIIESKVVTPDENKPQITKIIGQLAIYSNKVKISGRSLSKLPFSCISENFSTFPVTLTQYLIALSISLSKYQSSQS</sequence>
<dbReference type="PANTHER" id="PTHR45991">
    <property type="entry name" value="PACHYTENE CHECKPOINT PROTEIN 2"/>
    <property type="match status" value="1"/>
</dbReference>
<dbReference type="InterPro" id="IPR027417">
    <property type="entry name" value="P-loop_NTPase"/>
</dbReference>
<keyword evidence="1" id="KW-0547">Nucleotide-binding</keyword>
<dbReference type="SUPFAM" id="SSF52540">
    <property type="entry name" value="P-loop containing nucleoside triphosphate hydrolases"/>
    <property type="match status" value="1"/>
</dbReference>
<evidence type="ECO:0000313" key="3">
    <source>
        <dbReference type="EMBL" id="QGN13426.1"/>
    </source>
</evidence>
<organism evidence="3 4">
    <name type="scientific">Kluyveromyces marxianus</name>
    <name type="common">Yeast</name>
    <name type="synonym">Candida kefyr</name>
    <dbReference type="NCBI Taxonomy" id="4911"/>
    <lineage>
        <taxon>Eukaryota</taxon>
        <taxon>Fungi</taxon>
        <taxon>Dikarya</taxon>
        <taxon>Ascomycota</taxon>
        <taxon>Saccharomycotina</taxon>
        <taxon>Saccharomycetes</taxon>
        <taxon>Saccharomycetales</taxon>
        <taxon>Saccharomycetaceae</taxon>
        <taxon>Kluyveromyces</taxon>
    </lineage>
</organism>
<dbReference type="PANTHER" id="PTHR45991:SF1">
    <property type="entry name" value="PACHYTENE CHECKPOINT PROTEIN 2 HOMOLOG"/>
    <property type="match status" value="1"/>
</dbReference>
<dbReference type="Proteomes" id="UP000422736">
    <property type="component" value="Chromosome 1"/>
</dbReference>
<evidence type="ECO:0000256" key="2">
    <source>
        <dbReference type="ARBA" id="ARBA00022840"/>
    </source>
</evidence>
<keyword evidence="2" id="KW-0067">ATP-binding</keyword>
<protein>
    <submittedName>
        <fullName evidence="3">Protein PCH2</fullName>
    </submittedName>
</protein>
<dbReference type="InterPro" id="IPR044539">
    <property type="entry name" value="Pch2-like"/>
</dbReference>
<gene>
    <name evidence="3" type="primary">PCH2</name>
    <name evidence="3" type="ORF">FIM1_63</name>
</gene>
<accession>A0ABX6EPB6</accession>
<reference evidence="3 4" key="1">
    <citation type="submission" date="2016-03" db="EMBL/GenBank/DDBJ databases">
        <title>How can Kluyveromyces marxianus grow so fast - potential evolutionary course in Saccharomyces Complex revealed by comparative genomics.</title>
        <authorList>
            <person name="Mo W."/>
            <person name="Lu W."/>
            <person name="Yang X."/>
            <person name="Qi J."/>
            <person name="Lv H."/>
        </authorList>
    </citation>
    <scope>NUCLEOTIDE SEQUENCE [LARGE SCALE GENOMIC DNA]</scope>
    <source>
        <strain evidence="3 4">FIM1</strain>
    </source>
</reference>
<proteinExistence type="predicted"/>